<feature type="domain" description="RING-type" evidence="6">
    <location>
        <begin position="1511"/>
        <end position="1546"/>
    </location>
</feature>
<dbReference type="SUPFAM" id="SSF54001">
    <property type="entry name" value="Cysteine proteinases"/>
    <property type="match status" value="1"/>
</dbReference>
<evidence type="ECO:0000313" key="9">
    <source>
        <dbReference type="Proteomes" id="UP000030752"/>
    </source>
</evidence>
<dbReference type="EMBL" id="KB822711">
    <property type="protein sequence ID" value="ETN46120.1"/>
    <property type="molecule type" value="Genomic_DNA"/>
</dbReference>
<feature type="compositionally biased region" description="Basic and acidic residues" evidence="5">
    <location>
        <begin position="352"/>
        <end position="364"/>
    </location>
</feature>
<dbReference type="Pfam" id="PF02493">
    <property type="entry name" value="MORN"/>
    <property type="match status" value="2"/>
</dbReference>
<dbReference type="Gene3D" id="3.30.40.10">
    <property type="entry name" value="Zinc/RING finger domain, C3HC4 (zinc finger)"/>
    <property type="match status" value="1"/>
</dbReference>
<accession>W2SBY0</accession>
<evidence type="ECO:0000256" key="2">
    <source>
        <dbReference type="ARBA" id="ARBA00022490"/>
    </source>
</evidence>
<comment type="subcellular location">
    <subcellularLocation>
        <location evidence="1">Cytoplasm</location>
    </subcellularLocation>
</comment>
<dbReference type="eggNOG" id="KOG1571">
    <property type="taxonomic scope" value="Eukaryota"/>
</dbReference>
<dbReference type="eggNOG" id="KOG1863">
    <property type="taxonomic scope" value="Eukaryota"/>
</dbReference>
<sequence length="1558" mass="172012">MDSQIRSPVLMQHMSPPHILTSSETSLVRSMPASPSEESPPPADILMAATVHEPVLMPSLTAEARAAEAAPESLEGQPQAENDLRPTDVTHNTEITPEGRPQAIEEQSPELTDQPQQPVPQEEEDSRVADSPSAEQPTEPSPPQLSESTSEESPSPTPNHPEQPSEPAEDGAAPAPSPQETSPEESETAAPPPQPEVPEWVTWEDDLSTPTEEELEAVKDSEAENDATNVAAYEKHMFPDHDDPDQRPYKKVRLSWIIKGVRGTRERPNMARTMNSPAACIDGLYWTIKFFPRGNKCSSLSAYIQCSKDKPEPDKEVVESTFAYFEGPPDADLGRTAEPTSRIKVEATPVVKPEDKSPPQETTKEASASNDTASDTDEIQPAVTSSLSEEDKDFRASAQLGMVMYNPEEPRTATYHTSEHQFNPNNCDWGWTNFVGKWEEIHIRHRGERQPLLRNDTIGIDAYIRIFDDPSQALWWHSSDSNEPLWPSKLLAGYLPMGTPPLYHSPAVACITTWMLLAPFRYVIQSVDTGKWRSDSQIKPRPFIARLQQVAHQMRHLKDDVYVNVYPAVETLRQYGETYNDVLSFWEVFRRAIELELDGETELLRQLAAIFEVSGQQYHLPALPVRGVGDVQTALSMIKQPADLPSTGPDFLPLMLEREAFDKISREWKMYHDLIHLNDNITLPFGQSTDYTLYGFVVHVGARNSGRFYSILRPNGPNTKWLAFEDGDGNKIFSYTRNTIKEYEGLTGHELDNFNSTRQTAYMALYIKTERLKEYLPGKLEDYNAPQWLMNSAEDVEETPETIAFEVYHDTGAIGRQGLLDMFNLKQFSGDRGSFRSWALPSKTTIQELREQLACSMGLRSPEHLRVLNMTYGELGHYDNAMWGQLTLTSTLGSLATDVRPLCLWTSTLQTEEDVKLFKMPEPIVPDKPSEESSSDESRADAASEEATAESADDETRDDTAPREPEAEAPANETRDESTPREIDDEASPTNPSQPATNENEMQPPADGVQPASDNVLSRPASDSTAGENAFQVNAGQAASQVAAQIVLAQDNSNEVAANQSSDAVAAGVAHEASPQEAAATSEPATVVSAVEEPAVPQTPAETTEAPIAEALTLPSPATAPQVSDTPSINASDSPESNVVAPNLEVVVGENYTASDAPETPRPVEHGHLIDAVLSEPESANDAAVIEQVVTLVAGAQATVPEHGTSAEDEAAIAALIAADAAELSGRSVQNRNPSSDESPTPARETIEPQPPTEAAPEAQLDTPSPPSPEAPTTVPCTYAFLQFFSPTQQTFTVHRTFFAARSAPVRSTIRSLLSYPEDRAFNVWYRTTAVDGAKVGEGETFYDIQAVDGFDIIVGDVLPEDEINRLRSEGKFWEPFGLSKFLRMQQRRYPYAITTSEGAEVEIKEFGGEYYKGPLANGRQHGLKCELIYANGQSYVGPLQCQQRHGKDGRMTYQNGDVYEGEWKNDEQHGQGTFVQKRTGNKYVGGFRDGKRWGKGTTHWEVADEEADLCQICYGEEIDALFYDCGHVCACVDCAKQCETCPICRRSVRHVVRMWRV</sequence>
<evidence type="ECO:0000256" key="4">
    <source>
        <dbReference type="PROSITE-ProRule" id="PRU00175"/>
    </source>
</evidence>
<dbReference type="GeneID" id="19967643"/>
<dbReference type="PANTHER" id="PTHR23084">
    <property type="entry name" value="PHOSPHATIDYLINOSITOL-4-PHOSPHATE 5-KINASE RELATED"/>
    <property type="match status" value="1"/>
</dbReference>
<keyword evidence="4" id="KW-0479">Metal-binding</keyword>
<dbReference type="PANTHER" id="PTHR23084:SF263">
    <property type="entry name" value="MORN REPEAT-CONTAINING PROTEIN 1"/>
    <property type="match status" value="1"/>
</dbReference>
<feature type="region of interest" description="Disordered" evidence="5">
    <location>
        <begin position="1054"/>
        <end position="1140"/>
    </location>
</feature>
<dbReference type="InterPro" id="IPR003409">
    <property type="entry name" value="MORN"/>
</dbReference>
<keyword evidence="4" id="KW-0863">Zinc-finger</keyword>
<gene>
    <name evidence="8" type="ORF">HMPREF1541_00304</name>
</gene>
<feature type="region of interest" description="Disordered" evidence="5">
    <location>
        <begin position="1"/>
        <end position="225"/>
    </location>
</feature>
<dbReference type="STRING" id="1220924.W2SBY0"/>
<keyword evidence="4" id="KW-0862">Zinc</keyword>
<evidence type="ECO:0008006" key="10">
    <source>
        <dbReference type="Google" id="ProtNLM"/>
    </source>
</evidence>
<keyword evidence="2" id="KW-0963">Cytoplasm</keyword>
<dbReference type="InterPro" id="IPR038765">
    <property type="entry name" value="Papain-like_cys_pep_sf"/>
</dbReference>
<dbReference type="SUPFAM" id="SSF49599">
    <property type="entry name" value="TRAF domain-like"/>
    <property type="match status" value="1"/>
</dbReference>
<dbReference type="GO" id="GO:0005737">
    <property type="term" value="C:cytoplasm"/>
    <property type="evidence" value="ECO:0007669"/>
    <property type="project" value="UniProtKB-SubCell"/>
</dbReference>
<evidence type="ECO:0000256" key="3">
    <source>
        <dbReference type="ARBA" id="ARBA00022737"/>
    </source>
</evidence>
<dbReference type="InterPro" id="IPR013083">
    <property type="entry name" value="Znf_RING/FYVE/PHD"/>
</dbReference>
<feature type="compositionally biased region" description="Polar residues" evidence="5">
    <location>
        <begin position="1012"/>
        <end position="1040"/>
    </location>
</feature>
<feature type="compositionally biased region" description="Basic and acidic residues" evidence="5">
    <location>
        <begin position="973"/>
        <end position="982"/>
    </location>
</feature>
<dbReference type="InterPro" id="IPR008974">
    <property type="entry name" value="TRAF-like"/>
</dbReference>
<feature type="compositionally biased region" description="Low complexity" evidence="5">
    <location>
        <begin position="62"/>
        <end position="72"/>
    </location>
</feature>
<protein>
    <recommendedName>
        <fullName evidence="10">RING-type domain-containing protein</fullName>
    </recommendedName>
</protein>
<feature type="compositionally biased region" description="Basic and acidic residues" evidence="5">
    <location>
        <begin position="928"/>
        <end position="942"/>
    </location>
</feature>
<dbReference type="Gene3D" id="2.60.210.10">
    <property type="entry name" value="Apoptosis, Tumor Necrosis Factor Receptor Associated Protein 2, Chain A"/>
    <property type="match status" value="1"/>
</dbReference>
<dbReference type="PROSITE" id="PS50089">
    <property type="entry name" value="ZF_RING_2"/>
    <property type="match status" value="1"/>
</dbReference>
<feature type="compositionally biased region" description="Polar residues" evidence="5">
    <location>
        <begin position="1119"/>
        <end position="1137"/>
    </location>
</feature>
<feature type="compositionally biased region" description="Acidic residues" evidence="5">
    <location>
        <begin position="943"/>
        <end position="957"/>
    </location>
</feature>
<proteinExistence type="predicted"/>
<dbReference type="Gene3D" id="2.20.110.10">
    <property type="entry name" value="Histone H3 K4-specific methyltransferase SET7/9 N-terminal domain"/>
    <property type="match status" value="2"/>
</dbReference>
<feature type="region of interest" description="Disordered" evidence="5">
    <location>
        <begin position="1225"/>
        <end position="1273"/>
    </location>
</feature>
<feature type="compositionally biased region" description="Polar residues" evidence="5">
    <location>
        <begin position="1227"/>
        <end position="1239"/>
    </location>
</feature>
<feature type="domain" description="MATH" evidence="7">
    <location>
        <begin position="251"/>
        <end position="464"/>
    </location>
</feature>
<feature type="compositionally biased region" description="Polar residues" evidence="5">
    <location>
        <begin position="988"/>
        <end position="1001"/>
    </location>
</feature>
<evidence type="ECO:0000256" key="1">
    <source>
        <dbReference type="ARBA" id="ARBA00004496"/>
    </source>
</evidence>
<dbReference type="VEuPathDB" id="FungiDB:HMPREF1541_00304"/>
<dbReference type="HOGENOM" id="CLU_002789_0_0_1"/>
<dbReference type="GO" id="GO:0008270">
    <property type="term" value="F:zinc ion binding"/>
    <property type="evidence" value="ECO:0007669"/>
    <property type="project" value="UniProtKB-KW"/>
</dbReference>
<feature type="region of interest" description="Disordered" evidence="5">
    <location>
        <begin position="917"/>
        <end position="1040"/>
    </location>
</feature>
<dbReference type="InterPro" id="IPR002083">
    <property type="entry name" value="MATH/TRAF_dom"/>
</dbReference>
<dbReference type="InterPro" id="IPR001841">
    <property type="entry name" value="Znf_RING"/>
</dbReference>
<organism evidence="8 9">
    <name type="scientific">Cyphellophora europaea (strain CBS 101466)</name>
    <name type="common">Phialophora europaea</name>
    <dbReference type="NCBI Taxonomy" id="1220924"/>
    <lineage>
        <taxon>Eukaryota</taxon>
        <taxon>Fungi</taxon>
        <taxon>Dikarya</taxon>
        <taxon>Ascomycota</taxon>
        <taxon>Pezizomycotina</taxon>
        <taxon>Eurotiomycetes</taxon>
        <taxon>Chaetothyriomycetidae</taxon>
        <taxon>Chaetothyriales</taxon>
        <taxon>Cyphellophoraceae</taxon>
        <taxon>Cyphellophora</taxon>
    </lineage>
</organism>
<dbReference type="InParanoid" id="W2SBY0"/>
<dbReference type="OrthoDB" id="294378at2759"/>
<dbReference type="SUPFAM" id="SSF57850">
    <property type="entry name" value="RING/U-box"/>
    <property type="match status" value="1"/>
</dbReference>
<name>W2SBY0_CYPE1</name>
<evidence type="ECO:0000259" key="6">
    <source>
        <dbReference type="PROSITE" id="PS50089"/>
    </source>
</evidence>
<feature type="compositionally biased region" description="Acidic residues" evidence="5">
    <location>
        <begin position="202"/>
        <end position="215"/>
    </location>
</feature>
<feature type="compositionally biased region" description="Low complexity" evidence="5">
    <location>
        <begin position="172"/>
        <end position="181"/>
    </location>
</feature>
<feature type="compositionally biased region" description="Low complexity" evidence="5">
    <location>
        <begin position="1090"/>
        <end position="1114"/>
    </location>
</feature>
<feature type="region of interest" description="Disordered" evidence="5">
    <location>
        <begin position="325"/>
        <end position="391"/>
    </location>
</feature>
<evidence type="ECO:0000256" key="5">
    <source>
        <dbReference type="SAM" id="MobiDB-lite"/>
    </source>
</evidence>
<dbReference type="Gene3D" id="3.90.70.10">
    <property type="entry name" value="Cysteine proteinases"/>
    <property type="match status" value="1"/>
</dbReference>
<keyword evidence="3" id="KW-0677">Repeat</keyword>
<dbReference type="SMART" id="SM00698">
    <property type="entry name" value="MORN"/>
    <property type="match status" value="3"/>
</dbReference>
<evidence type="ECO:0000259" key="7">
    <source>
        <dbReference type="PROSITE" id="PS50144"/>
    </source>
</evidence>
<dbReference type="PROSITE" id="PS50144">
    <property type="entry name" value="MATH"/>
    <property type="match status" value="1"/>
</dbReference>
<feature type="compositionally biased region" description="Polar residues" evidence="5">
    <location>
        <begin position="1054"/>
        <end position="1063"/>
    </location>
</feature>
<keyword evidence="9" id="KW-1185">Reference proteome</keyword>
<evidence type="ECO:0000313" key="8">
    <source>
        <dbReference type="EMBL" id="ETN46120.1"/>
    </source>
</evidence>
<reference evidence="8 9" key="1">
    <citation type="submission" date="2013-03" db="EMBL/GenBank/DDBJ databases">
        <title>The Genome Sequence of Phialophora europaea CBS 101466.</title>
        <authorList>
            <consortium name="The Broad Institute Genomics Platform"/>
            <person name="Cuomo C."/>
            <person name="de Hoog S."/>
            <person name="Gorbushina A."/>
            <person name="Walker B."/>
            <person name="Young S.K."/>
            <person name="Zeng Q."/>
            <person name="Gargeya S."/>
            <person name="Fitzgerald M."/>
            <person name="Haas B."/>
            <person name="Abouelleil A."/>
            <person name="Allen A.W."/>
            <person name="Alvarado L."/>
            <person name="Arachchi H.M."/>
            <person name="Berlin A.M."/>
            <person name="Chapman S.B."/>
            <person name="Gainer-Dewar J."/>
            <person name="Goldberg J."/>
            <person name="Griggs A."/>
            <person name="Gujja S."/>
            <person name="Hansen M."/>
            <person name="Howarth C."/>
            <person name="Imamovic A."/>
            <person name="Ireland A."/>
            <person name="Larimer J."/>
            <person name="McCowan C."/>
            <person name="Murphy C."/>
            <person name="Pearson M."/>
            <person name="Poon T.W."/>
            <person name="Priest M."/>
            <person name="Roberts A."/>
            <person name="Saif S."/>
            <person name="Shea T."/>
            <person name="Sisk P."/>
            <person name="Sykes S."/>
            <person name="Wortman J."/>
            <person name="Nusbaum C."/>
            <person name="Birren B."/>
        </authorList>
    </citation>
    <scope>NUCLEOTIDE SEQUENCE [LARGE SCALE GENOMIC DNA]</scope>
    <source>
        <strain evidence="8 9">CBS 101466</strain>
    </source>
</reference>
<dbReference type="SUPFAM" id="SSF82185">
    <property type="entry name" value="Histone H3 K4-specific methyltransferase SET7/9 N-terminal domain"/>
    <property type="match status" value="1"/>
</dbReference>
<dbReference type="RefSeq" id="XP_008710832.1">
    <property type="nucleotide sequence ID" value="XM_008712610.1"/>
</dbReference>
<dbReference type="Proteomes" id="UP000030752">
    <property type="component" value="Unassembled WGS sequence"/>
</dbReference>
<dbReference type="Pfam" id="PF13920">
    <property type="entry name" value="zf-C3HC4_3"/>
    <property type="match status" value="1"/>
</dbReference>
<dbReference type="eggNOG" id="KOG0229">
    <property type="taxonomic scope" value="Eukaryota"/>
</dbReference>
<feature type="compositionally biased region" description="Low complexity" evidence="5">
    <location>
        <begin position="144"/>
        <end position="154"/>
    </location>
</feature>